<dbReference type="RefSeq" id="WP_379915820.1">
    <property type="nucleotide sequence ID" value="NZ_JBHUDD010000058.1"/>
</dbReference>
<dbReference type="InterPro" id="IPR053143">
    <property type="entry name" value="Arylsulfate_ST"/>
</dbReference>
<sequence>MTGRAGAMSRDPEARAKRLFQVSVTLVAAMALFGYGVVAGINRLPPVPAMTDLYQMVSEVLNPSDRILETAAPTPEEPAARALLPEAMAPGLTMVAGISRGRDTRVMVIDAAGEVHQQWDVAWAEVWADHEGSFPDERRPTKGMYLHGVTLLPGGDLVANFEHLSTFRMDPCGEVIWKLDNLGHHSAHYSAADDTIWVSAERYITEPPTGYPLHDTPLRSWTAQQLSPEGEVLRDIPVIDILIQNDLQGLLYLSSLRNAAPFPVSGDTLHLNDVEVFPAGLDSTVFATGDLMLSLRNINTVLVVDPETLALKFISTGAVVRHHDPDFMAGDVISVFDNRTFTLDGAGATPASRIIEINAATGARRTVLGDRPASAFFTNIMGTHQRLPNGNILINESERGRILEFTPDGTLAFAYDNRIGEGRNGRTFAARRLPPDMDVAFFAGKQQECTQ</sequence>
<feature type="binding site" evidence="1">
    <location>
        <position position="445"/>
    </location>
    <ligand>
        <name>ATP</name>
        <dbReference type="ChEBI" id="CHEBI:30616"/>
    </ligand>
</feature>
<dbReference type="PANTHER" id="PTHR35340:SF5">
    <property type="entry name" value="ASST-DOMAIN-CONTAINING PROTEIN"/>
    <property type="match status" value="1"/>
</dbReference>
<keyword evidence="1" id="KW-0067">ATP-binding</keyword>
<dbReference type="EMBL" id="JBHUDD010000058">
    <property type="protein sequence ID" value="MFD1510048.1"/>
    <property type="molecule type" value="Genomic_DNA"/>
</dbReference>
<keyword evidence="2" id="KW-1133">Transmembrane helix</keyword>
<dbReference type="InterPro" id="IPR039535">
    <property type="entry name" value="ASST-like"/>
</dbReference>
<dbReference type="PROSITE" id="PS00107">
    <property type="entry name" value="PROTEIN_KINASE_ATP"/>
    <property type="match status" value="1"/>
</dbReference>
<comment type="caution">
    <text evidence="3">The sequence shown here is derived from an EMBL/GenBank/DDBJ whole genome shotgun (WGS) entry which is preliminary data.</text>
</comment>
<evidence type="ECO:0000256" key="1">
    <source>
        <dbReference type="PROSITE-ProRule" id="PRU10141"/>
    </source>
</evidence>
<evidence type="ECO:0000313" key="3">
    <source>
        <dbReference type="EMBL" id="MFD1510048.1"/>
    </source>
</evidence>
<feature type="transmembrane region" description="Helical" evidence="2">
    <location>
        <begin position="20"/>
        <end position="41"/>
    </location>
</feature>
<name>A0ABW4EFB7_9RHOB</name>
<accession>A0ABW4EFB7</accession>
<evidence type="ECO:0000256" key="2">
    <source>
        <dbReference type="SAM" id="Phobius"/>
    </source>
</evidence>
<organism evidence="3 4">
    <name type="scientific">Lacimonas salitolerans</name>
    <dbReference type="NCBI Taxonomy" id="1323750"/>
    <lineage>
        <taxon>Bacteria</taxon>
        <taxon>Pseudomonadati</taxon>
        <taxon>Pseudomonadota</taxon>
        <taxon>Alphaproteobacteria</taxon>
        <taxon>Rhodobacterales</taxon>
        <taxon>Paracoccaceae</taxon>
        <taxon>Lacimonas</taxon>
    </lineage>
</organism>
<keyword evidence="2" id="KW-0812">Transmembrane</keyword>
<dbReference type="Proteomes" id="UP001597186">
    <property type="component" value="Unassembled WGS sequence"/>
</dbReference>
<reference evidence="4" key="1">
    <citation type="journal article" date="2019" name="Int. J. Syst. Evol. Microbiol.">
        <title>The Global Catalogue of Microorganisms (GCM) 10K type strain sequencing project: providing services to taxonomists for standard genome sequencing and annotation.</title>
        <authorList>
            <consortium name="The Broad Institute Genomics Platform"/>
            <consortium name="The Broad Institute Genome Sequencing Center for Infectious Disease"/>
            <person name="Wu L."/>
            <person name="Ma J."/>
        </authorList>
    </citation>
    <scope>NUCLEOTIDE SEQUENCE [LARGE SCALE GENOMIC DNA]</scope>
    <source>
        <strain evidence="4">CGMCC 1.12477</strain>
    </source>
</reference>
<keyword evidence="4" id="KW-1185">Reference proteome</keyword>
<proteinExistence type="predicted"/>
<gene>
    <name evidence="3" type="ORF">ACFTOW_11615</name>
</gene>
<keyword evidence="1" id="KW-0547">Nucleotide-binding</keyword>
<dbReference type="PANTHER" id="PTHR35340">
    <property type="entry name" value="PQQ ENZYME REPEAT PROTEIN-RELATED"/>
    <property type="match status" value="1"/>
</dbReference>
<keyword evidence="2" id="KW-0472">Membrane</keyword>
<evidence type="ECO:0000313" key="4">
    <source>
        <dbReference type="Proteomes" id="UP001597186"/>
    </source>
</evidence>
<protein>
    <submittedName>
        <fullName evidence="3">Arylsulfotransferase family protein</fullName>
    </submittedName>
</protein>
<dbReference type="InterPro" id="IPR017441">
    <property type="entry name" value="Protein_kinase_ATP_BS"/>
</dbReference>
<dbReference type="Pfam" id="PF14269">
    <property type="entry name" value="Arylsulfotran_2"/>
    <property type="match status" value="1"/>
</dbReference>